<gene>
    <name evidence="2" type="ORF">E2C01_067653</name>
</gene>
<dbReference type="EMBL" id="VSRR010036593">
    <property type="protein sequence ID" value="MPC73329.1"/>
    <property type="molecule type" value="Genomic_DNA"/>
</dbReference>
<reference evidence="2 3" key="1">
    <citation type="submission" date="2019-05" db="EMBL/GenBank/DDBJ databases">
        <title>Another draft genome of Portunus trituberculatus and its Hox gene families provides insights of decapod evolution.</title>
        <authorList>
            <person name="Jeong J.-H."/>
            <person name="Song I."/>
            <person name="Kim S."/>
            <person name="Choi T."/>
            <person name="Kim D."/>
            <person name="Ryu S."/>
            <person name="Kim W."/>
        </authorList>
    </citation>
    <scope>NUCLEOTIDE SEQUENCE [LARGE SCALE GENOMIC DNA]</scope>
    <source>
        <tissue evidence="2">Muscle</tissue>
    </source>
</reference>
<evidence type="ECO:0000313" key="2">
    <source>
        <dbReference type="EMBL" id="MPC73329.1"/>
    </source>
</evidence>
<evidence type="ECO:0000256" key="1">
    <source>
        <dbReference type="SAM" id="MobiDB-lite"/>
    </source>
</evidence>
<protein>
    <submittedName>
        <fullName evidence="2">Uncharacterized protein</fullName>
    </submittedName>
</protein>
<name>A0A5B7HU89_PORTR</name>
<accession>A0A5B7HU89</accession>
<keyword evidence="3" id="KW-1185">Reference proteome</keyword>
<feature type="region of interest" description="Disordered" evidence="1">
    <location>
        <begin position="1"/>
        <end position="26"/>
    </location>
</feature>
<dbReference type="AlphaFoldDB" id="A0A5B7HU89"/>
<comment type="caution">
    <text evidence="2">The sequence shown here is derived from an EMBL/GenBank/DDBJ whole genome shotgun (WGS) entry which is preliminary data.</text>
</comment>
<proteinExistence type="predicted"/>
<organism evidence="2 3">
    <name type="scientific">Portunus trituberculatus</name>
    <name type="common">Swimming crab</name>
    <name type="synonym">Neptunus trituberculatus</name>
    <dbReference type="NCBI Taxonomy" id="210409"/>
    <lineage>
        <taxon>Eukaryota</taxon>
        <taxon>Metazoa</taxon>
        <taxon>Ecdysozoa</taxon>
        <taxon>Arthropoda</taxon>
        <taxon>Crustacea</taxon>
        <taxon>Multicrustacea</taxon>
        <taxon>Malacostraca</taxon>
        <taxon>Eumalacostraca</taxon>
        <taxon>Eucarida</taxon>
        <taxon>Decapoda</taxon>
        <taxon>Pleocyemata</taxon>
        <taxon>Brachyura</taxon>
        <taxon>Eubrachyura</taxon>
        <taxon>Portunoidea</taxon>
        <taxon>Portunidae</taxon>
        <taxon>Portuninae</taxon>
        <taxon>Portunus</taxon>
    </lineage>
</organism>
<evidence type="ECO:0000313" key="3">
    <source>
        <dbReference type="Proteomes" id="UP000324222"/>
    </source>
</evidence>
<dbReference type="Proteomes" id="UP000324222">
    <property type="component" value="Unassembled WGS sequence"/>
</dbReference>
<feature type="compositionally biased region" description="Basic and acidic residues" evidence="1">
    <location>
        <begin position="14"/>
        <end position="26"/>
    </location>
</feature>
<sequence>MSSRCPAHTARTTATKERVMSEGVEKCETLPDSNKLRRSITVTMSRRSTTQVCSDFFNVTYLTR</sequence>